<evidence type="ECO:0000256" key="2">
    <source>
        <dbReference type="SAM" id="Phobius"/>
    </source>
</evidence>
<dbReference type="EMBL" id="JAZAVK010000030">
    <property type="protein sequence ID" value="KAK7429335.1"/>
    <property type="molecule type" value="Genomic_DNA"/>
</dbReference>
<feature type="compositionally biased region" description="Polar residues" evidence="1">
    <location>
        <begin position="75"/>
        <end position="89"/>
    </location>
</feature>
<organism evidence="3 4">
    <name type="scientific">Neonectria magnoliae</name>
    <dbReference type="NCBI Taxonomy" id="2732573"/>
    <lineage>
        <taxon>Eukaryota</taxon>
        <taxon>Fungi</taxon>
        <taxon>Dikarya</taxon>
        <taxon>Ascomycota</taxon>
        <taxon>Pezizomycotina</taxon>
        <taxon>Sordariomycetes</taxon>
        <taxon>Hypocreomycetidae</taxon>
        <taxon>Hypocreales</taxon>
        <taxon>Nectriaceae</taxon>
        <taxon>Neonectria</taxon>
    </lineage>
</organism>
<feature type="region of interest" description="Disordered" evidence="1">
    <location>
        <begin position="75"/>
        <end position="101"/>
    </location>
</feature>
<evidence type="ECO:0008006" key="5">
    <source>
        <dbReference type="Google" id="ProtNLM"/>
    </source>
</evidence>
<feature type="compositionally biased region" description="Pro residues" evidence="1">
    <location>
        <begin position="192"/>
        <end position="204"/>
    </location>
</feature>
<keyword evidence="2" id="KW-1133">Transmembrane helix</keyword>
<evidence type="ECO:0000313" key="4">
    <source>
        <dbReference type="Proteomes" id="UP001498421"/>
    </source>
</evidence>
<keyword evidence="2" id="KW-0812">Transmembrane</keyword>
<feature type="transmembrane region" description="Helical" evidence="2">
    <location>
        <begin position="104"/>
        <end position="128"/>
    </location>
</feature>
<name>A0ABR1I8L3_9HYPO</name>
<evidence type="ECO:0000313" key="3">
    <source>
        <dbReference type="EMBL" id="KAK7429335.1"/>
    </source>
</evidence>
<feature type="region of interest" description="Disordered" evidence="1">
    <location>
        <begin position="141"/>
        <end position="219"/>
    </location>
</feature>
<evidence type="ECO:0000256" key="1">
    <source>
        <dbReference type="SAM" id="MobiDB-lite"/>
    </source>
</evidence>
<protein>
    <recommendedName>
        <fullName evidence="5">Mid2 domain-containing protein</fullName>
    </recommendedName>
</protein>
<dbReference type="Proteomes" id="UP001498421">
    <property type="component" value="Unassembled WGS sequence"/>
</dbReference>
<sequence length="219" mass="23369">MLRKLPRFFLDTNYPACVTAIKDGEDDDDNLTGYMCGIADISGEMSVFETPVENRTSTITRSGITTQVDVRTTLSTYATGSGTGRNAIQTEEGDSDDSGSDTPVGAIVGGVVGGLALIVFLGFGVWFIRFQKKKAAKAERDAAQAAQMSQPPAPYHGSPHIPLPGYQPVAQGPPSMGGEHQFYQDGAFVAPVPKPETTPQPPSELPSERHRDSTPVELQ</sequence>
<proteinExistence type="predicted"/>
<gene>
    <name evidence="3" type="ORF">QQZ08_004147</name>
</gene>
<keyword evidence="4" id="KW-1185">Reference proteome</keyword>
<reference evidence="3 4" key="1">
    <citation type="journal article" date="2025" name="Microbiol. Resour. Announc.">
        <title>Draft genome sequences for Neonectria magnoliae and Neonectria punicea, canker pathogens of Liriodendron tulipifera and Acer saccharum in West Virginia.</title>
        <authorList>
            <person name="Petronek H.M."/>
            <person name="Kasson M.T."/>
            <person name="Metheny A.M."/>
            <person name="Stauder C.M."/>
            <person name="Lovett B."/>
            <person name="Lynch S.C."/>
            <person name="Garnas J.R."/>
            <person name="Kasson L.R."/>
            <person name="Stajich J.E."/>
        </authorList>
    </citation>
    <scope>NUCLEOTIDE SEQUENCE [LARGE SCALE GENOMIC DNA]</scope>
    <source>
        <strain evidence="3 4">NRRL 64651</strain>
    </source>
</reference>
<comment type="caution">
    <text evidence="3">The sequence shown here is derived from an EMBL/GenBank/DDBJ whole genome shotgun (WGS) entry which is preliminary data.</text>
</comment>
<keyword evidence="2" id="KW-0472">Membrane</keyword>
<accession>A0ABR1I8L3</accession>
<feature type="compositionally biased region" description="Basic and acidic residues" evidence="1">
    <location>
        <begin position="206"/>
        <end position="219"/>
    </location>
</feature>